<keyword evidence="4" id="KW-1185">Reference proteome</keyword>
<dbReference type="EMBL" id="LT594324">
    <property type="protein sequence ID" value="SBT45885.1"/>
    <property type="molecule type" value="Genomic_DNA"/>
</dbReference>
<dbReference type="Gene3D" id="3.30.530.20">
    <property type="match status" value="1"/>
</dbReference>
<name>A0A1A8ZPS5_9ACTN</name>
<proteinExistence type="inferred from homology"/>
<comment type="similarity">
    <text evidence="1">Belongs to the AHA1 family.</text>
</comment>
<evidence type="ECO:0000256" key="1">
    <source>
        <dbReference type="ARBA" id="ARBA00006817"/>
    </source>
</evidence>
<dbReference type="SUPFAM" id="SSF55961">
    <property type="entry name" value="Bet v1-like"/>
    <property type="match status" value="1"/>
</dbReference>
<feature type="domain" description="Activator of Hsp90 ATPase homologue 1/2-like C-terminal" evidence="2">
    <location>
        <begin position="18"/>
        <end position="153"/>
    </location>
</feature>
<protein>
    <submittedName>
        <fullName evidence="3">Uncharacterized conserved protein YndB, AHSA1/START domain</fullName>
    </submittedName>
</protein>
<evidence type="ECO:0000313" key="4">
    <source>
        <dbReference type="Proteomes" id="UP000198765"/>
    </source>
</evidence>
<dbReference type="CDD" id="cd08893">
    <property type="entry name" value="SRPBCC_CalC_Aha1-like_GntR-HTH"/>
    <property type="match status" value="1"/>
</dbReference>
<reference evidence="3 4" key="1">
    <citation type="submission" date="2016-06" db="EMBL/GenBank/DDBJ databases">
        <authorList>
            <person name="Kjaerup R.B."/>
            <person name="Dalgaard T.S."/>
            <person name="Juul-Madsen H.R."/>
        </authorList>
    </citation>
    <scope>NUCLEOTIDE SEQUENCE [LARGE SCALE GENOMIC DNA]</scope>
    <source>
        <strain evidence="3 4">DSM 45248</strain>
    </source>
</reference>
<dbReference type="Proteomes" id="UP000198765">
    <property type="component" value="Chromosome I"/>
</dbReference>
<accession>A0A1A8ZPS5</accession>
<organism evidence="3 4">
    <name type="scientific">Micromonospora narathiwatensis</name>
    <dbReference type="NCBI Taxonomy" id="299146"/>
    <lineage>
        <taxon>Bacteria</taxon>
        <taxon>Bacillati</taxon>
        <taxon>Actinomycetota</taxon>
        <taxon>Actinomycetes</taxon>
        <taxon>Micromonosporales</taxon>
        <taxon>Micromonosporaceae</taxon>
        <taxon>Micromonospora</taxon>
    </lineage>
</organism>
<dbReference type="RefSeq" id="WP_231921004.1">
    <property type="nucleotide sequence ID" value="NZ_LT594324.1"/>
</dbReference>
<dbReference type="AlphaFoldDB" id="A0A1A8ZPS5"/>
<gene>
    <name evidence="3" type="ORF">GA0070621_2459</name>
</gene>
<dbReference type="Pfam" id="PF08327">
    <property type="entry name" value="AHSA1"/>
    <property type="match status" value="1"/>
</dbReference>
<dbReference type="InterPro" id="IPR023393">
    <property type="entry name" value="START-like_dom_sf"/>
</dbReference>
<dbReference type="InterPro" id="IPR013538">
    <property type="entry name" value="ASHA1/2-like_C"/>
</dbReference>
<sequence length="160" mass="17648">MTTTTTTGTTKVYRVYIKATPQTIWDAITRPEWTRRYGYQATAEYDLRPGGSYRARAIPEHQQAGMPEILVEGEVIEVEPPVRLVQTWQAAWLDEPATRLTYEIAERGDGISSLTVTHELAGAPQTLAQVDGQLEGAGGGWPEVLSDLKTLLETGRPLHG</sequence>
<evidence type="ECO:0000313" key="3">
    <source>
        <dbReference type="EMBL" id="SBT45885.1"/>
    </source>
</evidence>
<dbReference type="PATRIC" id="fig|299146.4.peg.2543"/>
<evidence type="ECO:0000259" key="2">
    <source>
        <dbReference type="Pfam" id="PF08327"/>
    </source>
</evidence>